<dbReference type="Pfam" id="PF02625">
    <property type="entry name" value="XdhC_CoxI"/>
    <property type="match status" value="1"/>
</dbReference>
<dbReference type="OrthoDB" id="33067at2157"/>
<accession>A0A6B0VN66</accession>
<feature type="domain" description="XdhC Rossmann" evidence="3">
    <location>
        <begin position="214"/>
        <end position="356"/>
    </location>
</feature>
<evidence type="ECO:0000313" key="4">
    <source>
        <dbReference type="EMBL" id="MXV62635.1"/>
    </source>
</evidence>
<evidence type="ECO:0000259" key="3">
    <source>
        <dbReference type="Pfam" id="PF13478"/>
    </source>
</evidence>
<dbReference type="Gene3D" id="3.40.50.720">
    <property type="entry name" value="NAD(P)-binding Rossmann-like Domain"/>
    <property type="match status" value="1"/>
</dbReference>
<dbReference type="PANTHER" id="PTHR30388">
    <property type="entry name" value="ALDEHYDE OXIDOREDUCTASE MOLYBDENUM COFACTOR ASSEMBLY PROTEIN"/>
    <property type="match status" value="1"/>
</dbReference>
<dbReference type="AlphaFoldDB" id="A0A6B0VN66"/>
<sequence>MTDTEPADPWGITTLEIFERLDRTLEGTADRAVATVVGVDGSAYRRPGAKMLLGDDGSTYGGITAGCLEGPLQNVGRDVIADGSPTVVTFDLTADDDGWGLGLGCEGIVDVLVEPADGSWRDPVDAFTTGEARSLVTVIDGSDSIPVGARAIVPRAGAAIDPDDRPSVPPAVLESVLDDARDLAGDGRWERRTVDTEDGSVELFIDGIEPATKLLVFGGQPDVRPVTRLAREVGFEVTVATARGGQADESSFPRADRVLATHPSEIDELVDDRTSVVIMSHNFLDDRLALESLLETSAPFIGLMGPRERFQRLRGELEEDGVTLFEADRERIASPVGLDLGGGEPIEIAMSVVSEVLAVSNGRGGGRLRDREGRIHDRSPSESESEPESEAKSESEPESGARSD</sequence>
<keyword evidence="5" id="KW-1185">Reference proteome</keyword>
<feature type="domain" description="XdhC- CoxI" evidence="2">
    <location>
        <begin position="31"/>
        <end position="91"/>
    </location>
</feature>
<dbReference type="Pfam" id="PF13478">
    <property type="entry name" value="XdhC_C"/>
    <property type="match status" value="1"/>
</dbReference>
<feature type="region of interest" description="Disordered" evidence="1">
    <location>
        <begin position="362"/>
        <end position="404"/>
    </location>
</feature>
<feature type="compositionally biased region" description="Basic and acidic residues" evidence="1">
    <location>
        <begin position="367"/>
        <end position="381"/>
    </location>
</feature>
<evidence type="ECO:0000256" key="1">
    <source>
        <dbReference type="SAM" id="MobiDB-lite"/>
    </source>
</evidence>
<dbReference type="InterPro" id="IPR052698">
    <property type="entry name" value="MoCofactor_Util/Proc"/>
</dbReference>
<proteinExistence type="predicted"/>
<organism evidence="4 5">
    <name type="scientific">Natronorubrum halalkaliphilum</name>
    <dbReference type="NCBI Taxonomy" id="2691917"/>
    <lineage>
        <taxon>Archaea</taxon>
        <taxon>Methanobacteriati</taxon>
        <taxon>Methanobacteriota</taxon>
        <taxon>Stenosarchaea group</taxon>
        <taxon>Halobacteria</taxon>
        <taxon>Halobacteriales</taxon>
        <taxon>Natrialbaceae</taxon>
        <taxon>Natronorubrum</taxon>
    </lineage>
</organism>
<evidence type="ECO:0000259" key="2">
    <source>
        <dbReference type="Pfam" id="PF02625"/>
    </source>
</evidence>
<comment type="caution">
    <text evidence="4">The sequence shown here is derived from an EMBL/GenBank/DDBJ whole genome shotgun (WGS) entry which is preliminary data.</text>
</comment>
<dbReference type="RefSeq" id="WP_160065459.1">
    <property type="nucleotide sequence ID" value="NZ_WUYX01000033.1"/>
</dbReference>
<evidence type="ECO:0000313" key="5">
    <source>
        <dbReference type="Proteomes" id="UP000434101"/>
    </source>
</evidence>
<reference evidence="4 5" key="1">
    <citation type="submission" date="2020-01" db="EMBL/GenBank/DDBJ databases">
        <title>Natronorubrum sp. JWXQ-INN 674 isolated from Inner Mongolia Autonomous Region of China.</title>
        <authorList>
            <person name="Xue Q."/>
        </authorList>
    </citation>
    <scope>NUCLEOTIDE SEQUENCE [LARGE SCALE GENOMIC DNA]</scope>
    <source>
        <strain evidence="4 5">JWXQ-INN-674</strain>
    </source>
</reference>
<dbReference type="InterPro" id="IPR027051">
    <property type="entry name" value="XdhC_Rossmann_dom"/>
</dbReference>
<dbReference type="InterPro" id="IPR003777">
    <property type="entry name" value="XdhC_CoxI"/>
</dbReference>
<protein>
    <submittedName>
        <fullName evidence="4">Cytochrome oxidase I</fullName>
    </submittedName>
</protein>
<gene>
    <name evidence="4" type="ORF">GS429_11275</name>
</gene>
<feature type="compositionally biased region" description="Basic and acidic residues" evidence="1">
    <location>
        <begin position="389"/>
        <end position="404"/>
    </location>
</feature>
<name>A0A6B0VN66_9EURY</name>
<dbReference type="Proteomes" id="UP000434101">
    <property type="component" value="Unassembled WGS sequence"/>
</dbReference>
<dbReference type="EMBL" id="WUYX01000033">
    <property type="protein sequence ID" value="MXV62635.1"/>
    <property type="molecule type" value="Genomic_DNA"/>
</dbReference>
<dbReference type="PANTHER" id="PTHR30388:SF6">
    <property type="entry name" value="XANTHINE DEHYDROGENASE SUBUNIT A-RELATED"/>
    <property type="match status" value="1"/>
</dbReference>